<reference evidence="5 6" key="1">
    <citation type="submission" date="2023-02" db="EMBL/GenBank/DDBJ databases">
        <title>Microbacterium betulae sp. nov., isolated from birch wood.</title>
        <authorList>
            <person name="Pasciak M."/>
            <person name="Pawlik K.J."/>
            <person name="Martynowski D."/>
            <person name="Laczmanski L."/>
            <person name="Ciekot J."/>
            <person name="Szponar B."/>
            <person name="Wojcik-Fatla A."/>
            <person name="Mackiewicz B."/>
            <person name="Farian E."/>
            <person name="Cholewa G."/>
            <person name="Cholewa A."/>
            <person name="Dutkiewicz J."/>
        </authorList>
    </citation>
    <scope>NUCLEOTIDE SEQUENCE [LARGE SCALE GENOMIC DNA]</scope>
    <source>
        <strain evidence="5 6">AB</strain>
    </source>
</reference>
<dbReference type="AlphaFoldDB" id="A0AA97FM86"/>
<dbReference type="PANTHER" id="PTHR30061:SF50">
    <property type="entry name" value="MALTOSE_MALTODEXTRIN-BINDING PERIPLASMIC PROTEIN"/>
    <property type="match status" value="1"/>
</dbReference>
<dbReference type="Gene3D" id="3.40.190.10">
    <property type="entry name" value="Periplasmic binding protein-like II"/>
    <property type="match status" value="1"/>
</dbReference>
<dbReference type="GO" id="GO:1901982">
    <property type="term" value="F:maltose binding"/>
    <property type="evidence" value="ECO:0007669"/>
    <property type="project" value="TreeGrafter"/>
</dbReference>
<comment type="similarity">
    <text evidence="1">Belongs to the bacterial solute-binding protein 1 family.</text>
</comment>
<dbReference type="SUPFAM" id="SSF53850">
    <property type="entry name" value="Periplasmic binding protein-like II"/>
    <property type="match status" value="1"/>
</dbReference>
<evidence type="ECO:0000256" key="4">
    <source>
        <dbReference type="SAM" id="SignalP"/>
    </source>
</evidence>
<dbReference type="PANTHER" id="PTHR30061">
    <property type="entry name" value="MALTOSE-BINDING PERIPLASMIC PROTEIN"/>
    <property type="match status" value="1"/>
</dbReference>
<dbReference type="GO" id="GO:0042956">
    <property type="term" value="P:maltodextrin transmembrane transport"/>
    <property type="evidence" value="ECO:0007669"/>
    <property type="project" value="TreeGrafter"/>
</dbReference>
<evidence type="ECO:0000313" key="6">
    <source>
        <dbReference type="Proteomes" id="UP001305498"/>
    </source>
</evidence>
<evidence type="ECO:0000256" key="3">
    <source>
        <dbReference type="ARBA" id="ARBA00022729"/>
    </source>
</evidence>
<dbReference type="KEGG" id="mbet:N8K70_04830"/>
<dbReference type="EMBL" id="CP118157">
    <property type="protein sequence ID" value="WOF24007.1"/>
    <property type="molecule type" value="Genomic_DNA"/>
</dbReference>
<gene>
    <name evidence="5" type="ORF">N8K70_04830</name>
</gene>
<dbReference type="GO" id="GO:0055052">
    <property type="term" value="C:ATP-binding cassette (ABC) transporter complex, substrate-binding subunit-containing"/>
    <property type="evidence" value="ECO:0007669"/>
    <property type="project" value="TreeGrafter"/>
</dbReference>
<dbReference type="Proteomes" id="UP001305498">
    <property type="component" value="Chromosome"/>
</dbReference>
<dbReference type="RefSeq" id="WP_317140480.1">
    <property type="nucleotide sequence ID" value="NZ_CP118157.1"/>
</dbReference>
<keyword evidence="3 4" id="KW-0732">Signal</keyword>
<dbReference type="Pfam" id="PF01547">
    <property type="entry name" value="SBP_bac_1"/>
    <property type="match status" value="1"/>
</dbReference>
<protein>
    <submittedName>
        <fullName evidence="5">Extracellular solute-binding protein</fullName>
    </submittedName>
</protein>
<proteinExistence type="inferred from homology"/>
<dbReference type="InterPro" id="IPR006059">
    <property type="entry name" value="SBP"/>
</dbReference>
<feature type="signal peptide" evidence="4">
    <location>
        <begin position="1"/>
        <end position="17"/>
    </location>
</feature>
<keyword evidence="6" id="KW-1185">Reference proteome</keyword>
<feature type="chain" id="PRO_5041682637" evidence="4">
    <location>
        <begin position="18"/>
        <end position="425"/>
    </location>
</feature>
<sequence>MKKTLPLLALASASALALTACGSGDTADGGGDDATADLTVWFMESSIPDTAVEWLQTEFAAQNEGSTLSVEIQTWPGIVEKLQTALPSASETPDLVEVGNTQASTFTSVGAFTPLDDLLGDLGGDSLVASGIEAGSWDDVVYATPLYQGARVIFYRTDLLEAAGIAVPTTIDELADAAIALNEANPEGTDDFTGMYLAAADPHTLEGLLFTYGGDYAVQGSDGTWEGALSTPESQEALTAIQRIFLEGSEYDLDSNDAVQAAPELFNEGRIGFLSYLNYAEARIDQSLWDEGKVGVMALPGLEAGEPGVTFAGGSNMAISAASPNQGLAQEAMSLIYSEEFQSMLASDGGWVPGNLDYAGALEGVTAEFATTAVEASKLTPNTPAWGVADSAQVPASIFTRIANGEDVQTVGADVDAQLEDMLND</sequence>
<organism evidence="5 6">
    <name type="scientific">Microbacterium betulae</name>
    <dbReference type="NCBI Taxonomy" id="2981139"/>
    <lineage>
        <taxon>Bacteria</taxon>
        <taxon>Bacillati</taxon>
        <taxon>Actinomycetota</taxon>
        <taxon>Actinomycetes</taxon>
        <taxon>Micrococcales</taxon>
        <taxon>Microbacteriaceae</taxon>
        <taxon>Microbacterium</taxon>
    </lineage>
</organism>
<evidence type="ECO:0000313" key="5">
    <source>
        <dbReference type="EMBL" id="WOF24007.1"/>
    </source>
</evidence>
<evidence type="ECO:0000256" key="2">
    <source>
        <dbReference type="ARBA" id="ARBA00022448"/>
    </source>
</evidence>
<accession>A0AA97FM86</accession>
<dbReference type="GO" id="GO:0015768">
    <property type="term" value="P:maltose transport"/>
    <property type="evidence" value="ECO:0007669"/>
    <property type="project" value="TreeGrafter"/>
</dbReference>
<evidence type="ECO:0000256" key="1">
    <source>
        <dbReference type="ARBA" id="ARBA00008520"/>
    </source>
</evidence>
<dbReference type="PROSITE" id="PS51257">
    <property type="entry name" value="PROKAR_LIPOPROTEIN"/>
    <property type="match status" value="1"/>
</dbReference>
<keyword evidence="2" id="KW-0813">Transport</keyword>
<name>A0AA97FM86_9MICO</name>